<dbReference type="InterPro" id="IPR028146">
    <property type="entry name" value="PRKCSH_N"/>
</dbReference>
<dbReference type="KEGG" id="hro:HELRODRAFT_82476"/>
<feature type="compositionally biased region" description="Acidic residues" evidence="7">
    <location>
        <begin position="268"/>
        <end position="293"/>
    </location>
</feature>
<dbReference type="InParanoid" id="T1G4S7"/>
<gene>
    <name evidence="11" type="primary">20216075</name>
    <name evidence="10" type="ORF">HELRODRAFT_82476</name>
</gene>
<name>T1G4S7_HELRO</name>
<dbReference type="PROSITE" id="PS00018">
    <property type="entry name" value="EF_HAND_1"/>
    <property type="match status" value="1"/>
</dbReference>
<protein>
    <recommendedName>
        <fullName evidence="1">Glucosidase 2 subunit beta</fullName>
    </recommendedName>
</protein>
<dbReference type="GO" id="GO:0017177">
    <property type="term" value="C:glucosidase II complex"/>
    <property type="evidence" value="ECO:0000318"/>
    <property type="project" value="GO_Central"/>
</dbReference>
<dbReference type="Proteomes" id="UP000015101">
    <property type="component" value="Unassembled WGS sequence"/>
</dbReference>
<evidence type="ECO:0000256" key="7">
    <source>
        <dbReference type="SAM" id="MobiDB-lite"/>
    </source>
</evidence>
<dbReference type="RefSeq" id="XP_009021062.1">
    <property type="nucleotide sequence ID" value="XM_009022814.1"/>
</dbReference>
<evidence type="ECO:0000256" key="3">
    <source>
        <dbReference type="ARBA" id="ARBA00022824"/>
    </source>
</evidence>
<dbReference type="EMBL" id="KB096864">
    <property type="protein sequence ID" value="ESO00891.1"/>
    <property type="molecule type" value="Genomic_DNA"/>
</dbReference>
<organism evidence="11 12">
    <name type="scientific">Helobdella robusta</name>
    <name type="common">Californian leech</name>
    <dbReference type="NCBI Taxonomy" id="6412"/>
    <lineage>
        <taxon>Eukaryota</taxon>
        <taxon>Metazoa</taxon>
        <taxon>Spiralia</taxon>
        <taxon>Lophotrochozoa</taxon>
        <taxon>Annelida</taxon>
        <taxon>Clitellata</taxon>
        <taxon>Hirudinea</taxon>
        <taxon>Rhynchobdellida</taxon>
        <taxon>Glossiphoniidae</taxon>
        <taxon>Helobdella</taxon>
    </lineage>
</organism>
<dbReference type="InterPro" id="IPR036607">
    <property type="entry name" value="PRKCSH"/>
</dbReference>
<dbReference type="PROSITE" id="PS51914">
    <property type="entry name" value="MRH"/>
    <property type="match status" value="1"/>
</dbReference>
<dbReference type="InterPro" id="IPR039794">
    <property type="entry name" value="Gtb1-like"/>
</dbReference>
<keyword evidence="12" id="KW-1185">Reference proteome</keyword>
<dbReference type="EMBL" id="AMQM01005239">
    <property type="status" value="NOT_ANNOTATED_CDS"/>
    <property type="molecule type" value="Genomic_DNA"/>
</dbReference>
<keyword evidence="5" id="KW-1015">Disulfide bond</keyword>
<dbReference type="InterPro" id="IPR018247">
    <property type="entry name" value="EF_Hand_1_Ca_BS"/>
</dbReference>
<evidence type="ECO:0000259" key="8">
    <source>
        <dbReference type="PROSITE" id="PS50222"/>
    </source>
</evidence>
<dbReference type="AlphaFoldDB" id="T1G4S7"/>
<feature type="domain" description="EF-hand" evidence="8">
    <location>
        <begin position="171"/>
        <end position="206"/>
    </location>
</feature>
<dbReference type="GeneID" id="20216075"/>
<evidence type="ECO:0000256" key="6">
    <source>
        <dbReference type="SAM" id="Coils"/>
    </source>
</evidence>
<feature type="domain" description="MRH" evidence="9">
    <location>
        <begin position="376"/>
        <end position="476"/>
    </location>
</feature>
<dbReference type="HOGENOM" id="CLU_016834_1_0_1"/>
<dbReference type="PANTHER" id="PTHR12630:SF1">
    <property type="entry name" value="GLUCOSIDASE 2 SUBUNIT BETA"/>
    <property type="match status" value="1"/>
</dbReference>
<evidence type="ECO:0000313" key="11">
    <source>
        <dbReference type="EnsemblMetazoa" id="HelroP82476"/>
    </source>
</evidence>
<dbReference type="FunCoup" id="T1G4S7">
    <property type="interactions" value="2055"/>
</dbReference>
<dbReference type="EMBL" id="AMQM01005240">
    <property type="status" value="NOT_ANNOTATED_CDS"/>
    <property type="molecule type" value="Genomic_DNA"/>
</dbReference>
<dbReference type="Gene3D" id="1.10.238.10">
    <property type="entry name" value="EF-hand"/>
    <property type="match status" value="1"/>
</dbReference>
<sequence>FTCLDKSGQIPFNQVNDDYCDCPDGSDEPGTSACQNGIFYCPNSGYRPSIVPSSRVNDGVCDCCDGSDEYSGIIICQNNCLEKERKICARLLDLLKLYTLTNTHTHKRTLTHKHTNTQAKIEELQVEKSRLEEEQKDLEAKKKELEIPEEEAKNRFKLAWEEGKAQRRSERKMEDAMKTFQAIDADSDGKVSIEEMRGRKEFDIDLNGEVSHEEAKEYMEDHDYMEFAGFYEKIWNNIEQLFKTSQPSQSSSPPEDMFGDDNNNNNNDGDDDEDDDEEEDDIDADRDGSDDDTKDQRKVEKPTVEKPASSGFDEDNEEMPPYDEETQKMIDAAEHARSEVSQLETKLRDLEKEIEHAQKILDSDYGPRNEFYPLAGQCFELTDREYVYKLCPFDRTTQRNKHGGSETTLGLVGWLVRGAARYSTMFFDRGQNCWNGPDRSTKVLIECGVTNDLTSASEPNRCEYQFTFNTPAACNEIPARNEQNGGTTPRVEL</sequence>
<keyword evidence="6" id="KW-0175">Coiled coil</keyword>
<keyword evidence="4" id="KW-0106">Calcium</keyword>
<evidence type="ECO:0000256" key="5">
    <source>
        <dbReference type="ARBA" id="ARBA00023157"/>
    </source>
</evidence>
<dbReference type="OrthoDB" id="28322at2759"/>
<dbReference type="Pfam" id="PF12999">
    <property type="entry name" value="PRKCSH-like"/>
    <property type="match status" value="1"/>
</dbReference>
<dbReference type="PROSITE" id="PS50222">
    <property type="entry name" value="EF_HAND_2"/>
    <property type="match status" value="1"/>
</dbReference>
<proteinExistence type="predicted"/>
<evidence type="ECO:0000256" key="2">
    <source>
        <dbReference type="ARBA" id="ARBA00022729"/>
    </source>
</evidence>
<accession>T1G4S7</accession>
<dbReference type="eggNOG" id="KOG2397">
    <property type="taxonomic scope" value="Eukaryota"/>
</dbReference>
<feature type="compositionally biased region" description="Acidic residues" evidence="7">
    <location>
        <begin position="312"/>
        <end position="323"/>
    </location>
</feature>
<reference evidence="10 12" key="2">
    <citation type="journal article" date="2013" name="Nature">
        <title>Insights into bilaterian evolution from three spiralian genomes.</title>
        <authorList>
            <person name="Simakov O."/>
            <person name="Marletaz F."/>
            <person name="Cho S.J."/>
            <person name="Edsinger-Gonzales E."/>
            <person name="Havlak P."/>
            <person name="Hellsten U."/>
            <person name="Kuo D.H."/>
            <person name="Larsson T."/>
            <person name="Lv J."/>
            <person name="Arendt D."/>
            <person name="Savage R."/>
            <person name="Osoegawa K."/>
            <person name="de Jong P."/>
            <person name="Grimwood J."/>
            <person name="Chapman J.A."/>
            <person name="Shapiro H."/>
            <person name="Aerts A."/>
            <person name="Otillar R.P."/>
            <person name="Terry A.Y."/>
            <person name="Boore J.L."/>
            <person name="Grigoriev I.V."/>
            <person name="Lindberg D.R."/>
            <person name="Seaver E.C."/>
            <person name="Weisblat D.A."/>
            <person name="Putnam N.H."/>
            <person name="Rokhsar D.S."/>
        </authorList>
    </citation>
    <scope>NUCLEOTIDE SEQUENCE</scope>
</reference>
<dbReference type="SUPFAM" id="SSF50911">
    <property type="entry name" value="Mannose 6-phosphate receptor domain"/>
    <property type="match status" value="1"/>
</dbReference>
<dbReference type="InterPro" id="IPR011992">
    <property type="entry name" value="EF-hand-dom_pair"/>
</dbReference>
<evidence type="ECO:0000256" key="1">
    <source>
        <dbReference type="ARBA" id="ARBA00022387"/>
    </source>
</evidence>
<dbReference type="OMA" id="YENGQHC"/>
<dbReference type="InterPro" id="IPR009011">
    <property type="entry name" value="Man6P_isomerase_rcpt-bd_dom_sf"/>
</dbReference>
<feature type="compositionally biased region" description="Basic and acidic residues" evidence="7">
    <location>
        <begin position="294"/>
        <end position="304"/>
    </location>
</feature>
<feature type="coiled-coil region" evidence="6">
    <location>
        <begin position="107"/>
        <end position="151"/>
    </location>
</feature>
<reference evidence="12" key="1">
    <citation type="submission" date="2012-12" db="EMBL/GenBank/DDBJ databases">
        <authorList>
            <person name="Hellsten U."/>
            <person name="Grimwood J."/>
            <person name="Chapman J.A."/>
            <person name="Shapiro H."/>
            <person name="Aerts A."/>
            <person name="Otillar R.P."/>
            <person name="Terry A.Y."/>
            <person name="Boore J.L."/>
            <person name="Simakov O."/>
            <person name="Marletaz F."/>
            <person name="Cho S.-J."/>
            <person name="Edsinger-Gonzales E."/>
            <person name="Havlak P."/>
            <person name="Kuo D.-H."/>
            <person name="Larsson T."/>
            <person name="Lv J."/>
            <person name="Arendt D."/>
            <person name="Savage R."/>
            <person name="Osoegawa K."/>
            <person name="de Jong P."/>
            <person name="Lindberg D.R."/>
            <person name="Seaver E.C."/>
            <person name="Weisblat D.A."/>
            <person name="Putnam N.H."/>
            <person name="Grigoriev I.V."/>
            <person name="Rokhsar D.S."/>
        </authorList>
    </citation>
    <scope>NUCLEOTIDE SEQUENCE</scope>
</reference>
<dbReference type="STRING" id="6412.T1G4S7"/>
<dbReference type="EnsemblMetazoa" id="HelroT82476">
    <property type="protein sequence ID" value="HelroP82476"/>
    <property type="gene ID" value="HelroG82476"/>
</dbReference>
<keyword evidence="3" id="KW-0256">Endoplasmic reticulum</keyword>
<dbReference type="PANTHER" id="PTHR12630">
    <property type="entry name" value="N-LINKED OLIGOSACCHARIDE PROCESSING"/>
    <property type="match status" value="1"/>
</dbReference>
<evidence type="ECO:0000256" key="4">
    <source>
        <dbReference type="ARBA" id="ARBA00022837"/>
    </source>
</evidence>
<feature type="coiled-coil region" evidence="6">
    <location>
        <begin position="333"/>
        <end position="360"/>
    </location>
</feature>
<dbReference type="GO" id="GO:0006491">
    <property type="term" value="P:N-glycan processing"/>
    <property type="evidence" value="ECO:0000318"/>
    <property type="project" value="GO_Central"/>
</dbReference>
<feature type="compositionally biased region" description="Low complexity" evidence="7">
    <location>
        <begin position="245"/>
        <end position="267"/>
    </location>
</feature>
<dbReference type="InterPro" id="IPR044865">
    <property type="entry name" value="MRH_dom"/>
</dbReference>
<dbReference type="Pfam" id="PF13015">
    <property type="entry name" value="PRKCSH_1"/>
    <property type="match status" value="1"/>
</dbReference>
<dbReference type="GO" id="GO:0005509">
    <property type="term" value="F:calcium ion binding"/>
    <property type="evidence" value="ECO:0007669"/>
    <property type="project" value="InterPro"/>
</dbReference>
<evidence type="ECO:0000259" key="9">
    <source>
        <dbReference type="PROSITE" id="PS51914"/>
    </source>
</evidence>
<keyword evidence="2" id="KW-0732">Signal</keyword>
<evidence type="ECO:0000313" key="10">
    <source>
        <dbReference type="EMBL" id="ESO00891.1"/>
    </source>
</evidence>
<dbReference type="SUPFAM" id="SSF47473">
    <property type="entry name" value="EF-hand"/>
    <property type="match status" value="1"/>
</dbReference>
<feature type="region of interest" description="Disordered" evidence="7">
    <location>
        <begin position="244"/>
        <end position="323"/>
    </location>
</feature>
<dbReference type="Gene3D" id="2.70.130.10">
    <property type="entry name" value="Mannose-6-phosphate receptor binding domain"/>
    <property type="match status" value="1"/>
</dbReference>
<evidence type="ECO:0000313" key="12">
    <source>
        <dbReference type="Proteomes" id="UP000015101"/>
    </source>
</evidence>
<reference evidence="11" key="3">
    <citation type="submission" date="2015-06" db="UniProtKB">
        <authorList>
            <consortium name="EnsemblMetazoa"/>
        </authorList>
    </citation>
    <scope>IDENTIFICATION</scope>
</reference>
<dbReference type="CTD" id="20216075"/>
<dbReference type="InterPro" id="IPR002048">
    <property type="entry name" value="EF_hand_dom"/>
</dbReference>